<dbReference type="PRINTS" id="PR00465">
    <property type="entry name" value="EP450IV"/>
</dbReference>
<dbReference type="GeneID" id="136079579"/>
<comment type="similarity">
    <text evidence="1">Belongs to the cytochrome P450 family.</text>
</comment>
<dbReference type="SUPFAM" id="SSF48264">
    <property type="entry name" value="Cytochrome P450"/>
    <property type="match status" value="1"/>
</dbReference>
<keyword evidence="4" id="KW-0812">Transmembrane</keyword>
<protein>
    <submittedName>
        <fullName evidence="6">Cytochrome P450 4d1-like isoform X1</fullName>
    </submittedName>
</protein>
<keyword evidence="2" id="KW-0479">Metal-binding</keyword>
<gene>
    <name evidence="6" type="primary">LOC136079579</name>
</gene>
<sequence>MFLMCLALIILFIVLFLLRYLLKRIFHPLRFLPSPKEQLITGHINHFQGRDHSSTYLSFNEKFKEEGLCTLDTLHVPRFVYLIAPEFIKKIFADGKLFQRSKSIRTLAPLIGNSMVGSNYEDHHWQRKLFNGAFTSQQLKNYFPAFLKHTNLLMKLWSYTCDSESGTNLNVLDDLSNLSFDIIGDVGFGYQFNTITSHSGNEFISAIRYLTEMQINASVFSKILITCFPFLVQLLILFGKRRKLIQIVYKTLNKLIEKRKKEIDDGISTDEKNIITIVLKDQQQESSKLANDLIRDNLLLFLIAGYETTSTTMTWCLYMLATNIEVQEKLREEIQKNKLDVNNISFEEVTSLKYLDCVVKETLRLHGPAPVLGRETINAIKFGEYEIPANTVLQTHVSNLHMNETIYRDPHSFKPERFMTGEIPASFYLPFGHGVYNCIGKNFALLEIKTFLVKALLQFKFFIDPMHINYTKIIWLTMRTVEPLLIRVKPIAE</sequence>
<keyword evidence="4" id="KW-1133">Transmembrane helix</keyword>
<dbReference type="InterPro" id="IPR050121">
    <property type="entry name" value="Cytochrome_P450_monoxygenase"/>
</dbReference>
<accession>A0ABM4BQY1</accession>
<evidence type="ECO:0000256" key="1">
    <source>
        <dbReference type="ARBA" id="ARBA00010617"/>
    </source>
</evidence>
<dbReference type="Proteomes" id="UP001652625">
    <property type="component" value="Chromosome 04"/>
</dbReference>
<dbReference type="PANTHER" id="PTHR24305">
    <property type="entry name" value="CYTOCHROME P450"/>
    <property type="match status" value="1"/>
</dbReference>
<evidence type="ECO:0000256" key="4">
    <source>
        <dbReference type="SAM" id="Phobius"/>
    </source>
</evidence>
<feature type="transmembrane region" description="Helical" evidence="4">
    <location>
        <begin position="219"/>
        <end position="238"/>
    </location>
</feature>
<dbReference type="Pfam" id="PF00067">
    <property type="entry name" value="p450"/>
    <property type="match status" value="1"/>
</dbReference>
<keyword evidence="5" id="KW-1185">Reference proteome</keyword>
<dbReference type="InterPro" id="IPR002403">
    <property type="entry name" value="Cyt_P450_E_grp-IV"/>
</dbReference>
<evidence type="ECO:0000313" key="5">
    <source>
        <dbReference type="Proteomes" id="UP001652625"/>
    </source>
</evidence>
<dbReference type="RefSeq" id="XP_065651555.1">
    <property type="nucleotide sequence ID" value="XM_065795483.1"/>
</dbReference>
<dbReference type="InterPro" id="IPR001128">
    <property type="entry name" value="Cyt_P450"/>
</dbReference>
<evidence type="ECO:0000256" key="2">
    <source>
        <dbReference type="ARBA" id="ARBA00022723"/>
    </source>
</evidence>
<keyword evidence="3" id="KW-0408">Iron</keyword>
<dbReference type="PANTHER" id="PTHR24305:SF166">
    <property type="entry name" value="CYTOCHROME P450 12A4, MITOCHONDRIAL-RELATED"/>
    <property type="match status" value="1"/>
</dbReference>
<evidence type="ECO:0000256" key="3">
    <source>
        <dbReference type="ARBA" id="ARBA00023004"/>
    </source>
</evidence>
<keyword evidence="4" id="KW-0472">Membrane</keyword>
<reference evidence="6" key="1">
    <citation type="submission" date="2025-08" db="UniProtKB">
        <authorList>
            <consortium name="RefSeq"/>
        </authorList>
    </citation>
    <scope>IDENTIFICATION</scope>
</reference>
<dbReference type="InterPro" id="IPR036396">
    <property type="entry name" value="Cyt_P450_sf"/>
</dbReference>
<dbReference type="PRINTS" id="PR00385">
    <property type="entry name" value="P450"/>
</dbReference>
<evidence type="ECO:0000313" key="6">
    <source>
        <dbReference type="RefSeq" id="XP_065651555.1"/>
    </source>
</evidence>
<proteinExistence type="inferred from homology"/>
<name>A0ABM4BQY1_HYDVU</name>
<dbReference type="Gene3D" id="1.10.630.10">
    <property type="entry name" value="Cytochrome P450"/>
    <property type="match status" value="1"/>
</dbReference>
<organism evidence="5 6">
    <name type="scientific">Hydra vulgaris</name>
    <name type="common">Hydra</name>
    <name type="synonym">Hydra attenuata</name>
    <dbReference type="NCBI Taxonomy" id="6087"/>
    <lineage>
        <taxon>Eukaryota</taxon>
        <taxon>Metazoa</taxon>
        <taxon>Cnidaria</taxon>
        <taxon>Hydrozoa</taxon>
        <taxon>Hydroidolina</taxon>
        <taxon>Anthoathecata</taxon>
        <taxon>Aplanulata</taxon>
        <taxon>Hydridae</taxon>
        <taxon>Hydra</taxon>
    </lineage>
</organism>